<evidence type="ECO:0000313" key="1">
    <source>
        <dbReference type="EMBL" id="CAF9928465.1"/>
    </source>
</evidence>
<protein>
    <submittedName>
        <fullName evidence="1">Uncharacterized protein</fullName>
    </submittedName>
</protein>
<dbReference type="Proteomes" id="UP000664521">
    <property type="component" value="Unassembled WGS sequence"/>
</dbReference>
<reference evidence="1" key="1">
    <citation type="submission" date="2021-03" db="EMBL/GenBank/DDBJ databases">
        <authorList>
            <person name="Tagirdzhanova G."/>
        </authorList>
    </citation>
    <scope>NUCLEOTIDE SEQUENCE</scope>
</reference>
<dbReference type="EMBL" id="CAJPDS010000048">
    <property type="protein sequence ID" value="CAF9928465.1"/>
    <property type="molecule type" value="Genomic_DNA"/>
</dbReference>
<proteinExistence type="predicted"/>
<dbReference type="AlphaFoldDB" id="A0A8H3IPF3"/>
<sequence length="199" mass="22355">MRAGISAIKDKRFDMVMCLACQTHEMSRHPYGFRSCICEQNLGPVANGGWRCHNCLATAIYALLERATTKLNALEFLYRTPEGNIWWDTKANGVAEGWPLLYTEWPCPGCLARLPDTQPDGFWRPTVRFCAACDGIIVEATCGKKWRPSVLALTQPLLTSDPIMSRNKKKTPLTYAALDPEILSYKQGLKKLKISEVET</sequence>
<evidence type="ECO:0000313" key="2">
    <source>
        <dbReference type="Proteomes" id="UP000664521"/>
    </source>
</evidence>
<organism evidence="1 2">
    <name type="scientific">Heterodermia speciosa</name>
    <dbReference type="NCBI Taxonomy" id="116794"/>
    <lineage>
        <taxon>Eukaryota</taxon>
        <taxon>Fungi</taxon>
        <taxon>Dikarya</taxon>
        <taxon>Ascomycota</taxon>
        <taxon>Pezizomycotina</taxon>
        <taxon>Lecanoromycetes</taxon>
        <taxon>OSLEUM clade</taxon>
        <taxon>Lecanoromycetidae</taxon>
        <taxon>Caliciales</taxon>
        <taxon>Physciaceae</taxon>
        <taxon>Heterodermia</taxon>
    </lineage>
</organism>
<accession>A0A8H3IPF3</accession>
<name>A0A8H3IPF3_9LECA</name>
<gene>
    <name evidence="1" type="ORF">HETSPECPRED_006847</name>
</gene>
<comment type="caution">
    <text evidence="1">The sequence shown here is derived from an EMBL/GenBank/DDBJ whole genome shotgun (WGS) entry which is preliminary data.</text>
</comment>
<keyword evidence="2" id="KW-1185">Reference proteome</keyword>